<accession>B9T142</accession>
<reference evidence="2" key="1">
    <citation type="journal article" date="2010" name="Nat. Biotechnol.">
        <title>Draft genome sequence of the oilseed species Ricinus communis.</title>
        <authorList>
            <person name="Chan A.P."/>
            <person name="Crabtree J."/>
            <person name="Zhao Q."/>
            <person name="Lorenzi H."/>
            <person name="Orvis J."/>
            <person name="Puiu D."/>
            <person name="Melake-Berhan A."/>
            <person name="Jones K.M."/>
            <person name="Redman J."/>
            <person name="Chen G."/>
            <person name="Cahoon E.B."/>
            <person name="Gedil M."/>
            <person name="Stanke M."/>
            <person name="Haas B.J."/>
            <person name="Wortman J.R."/>
            <person name="Fraser-Liggett C.M."/>
            <person name="Ravel J."/>
            <person name="Rabinowicz P.D."/>
        </authorList>
    </citation>
    <scope>NUCLEOTIDE SEQUENCE [LARGE SCALE GENOMIC DNA]</scope>
    <source>
        <strain evidence="2">cv. Hale</strain>
    </source>
</reference>
<evidence type="ECO:0000313" key="1">
    <source>
        <dbReference type="EMBL" id="EEF30422.1"/>
    </source>
</evidence>
<dbReference type="InParanoid" id="B9T142"/>
<gene>
    <name evidence="1" type="ORF">RCOM_0439430</name>
</gene>
<evidence type="ECO:0000313" key="2">
    <source>
        <dbReference type="Proteomes" id="UP000008311"/>
    </source>
</evidence>
<proteinExistence type="predicted"/>
<dbReference type="Proteomes" id="UP000008311">
    <property type="component" value="Unassembled WGS sequence"/>
</dbReference>
<name>B9T142_RICCO</name>
<sequence length="178" mass="20117">MTTFLNMQFLDLNLALGDRREWNDDDRALSWISWFGASGVFLSLEWSEVRYLRGGSIERDSLIVVYPIALITVVDNGLCAIFMEDDTLRDKHNMEGSTDMSLRVGEWALPFLILKKAAPIEGVPPLDLQSLEELRLTMTILLKLAITNLGESLPTGCTWEELAQEIHKGSKSKELLNF</sequence>
<organism evidence="1 2">
    <name type="scientific">Ricinus communis</name>
    <name type="common">Castor bean</name>
    <dbReference type="NCBI Taxonomy" id="3988"/>
    <lineage>
        <taxon>Eukaryota</taxon>
        <taxon>Viridiplantae</taxon>
        <taxon>Streptophyta</taxon>
        <taxon>Embryophyta</taxon>
        <taxon>Tracheophyta</taxon>
        <taxon>Spermatophyta</taxon>
        <taxon>Magnoliopsida</taxon>
        <taxon>eudicotyledons</taxon>
        <taxon>Gunneridae</taxon>
        <taxon>Pentapetalae</taxon>
        <taxon>rosids</taxon>
        <taxon>fabids</taxon>
        <taxon>Malpighiales</taxon>
        <taxon>Euphorbiaceae</taxon>
        <taxon>Acalyphoideae</taxon>
        <taxon>Acalypheae</taxon>
        <taxon>Ricinus</taxon>
    </lineage>
</organism>
<protein>
    <submittedName>
        <fullName evidence="1">Uncharacterized protein</fullName>
    </submittedName>
</protein>
<dbReference type="EMBL" id="EQ974324">
    <property type="protein sequence ID" value="EEF30422.1"/>
    <property type="molecule type" value="Genomic_DNA"/>
</dbReference>
<dbReference type="AlphaFoldDB" id="B9T142"/>
<dbReference type="eggNOG" id="ENOG502T2NI">
    <property type="taxonomic scope" value="Eukaryota"/>
</dbReference>
<keyword evidence="2" id="KW-1185">Reference proteome</keyword>